<evidence type="ECO:0000256" key="4">
    <source>
        <dbReference type="ARBA" id="ARBA00022603"/>
    </source>
</evidence>
<dbReference type="Pfam" id="PF03492">
    <property type="entry name" value="Methyltransf_7"/>
    <property type="match status" value="1"/>
</dbReference>
<accession>A0AAV1DL58</accession>
<gene>
    <name evidence="8" type="ORF">OLC1_LOCUS16527</name>
</gene>
<dbReference type="GO" id="GO:0032259">
    <property type="term" value="P:methylation"/>
    <property type="evidence" value="ECO:0007669"/>
    <property type="project" value="UniProtKB-KW"/>
</dbReference>
<keyword evidence="4" id="KW-0489">Methyltransferase</keyword>
<dbReference type="InterPro" id="IPR042086">
    <property type="entry name" value="MeTrfase_capping"/>
</dbReference>
<name>A0AAV1DL58_OLDCO</name>
<protein>
    <submittedName>
        <fullName evidence="8">OLC1v1008028C1</fullName>
    </submittedName>
</protein>
<dbReference type="Gene3D" id="3.40.50.150">
    <property type="entry name" value="Vaccinia Virus protein VP39"/>
    <property type="match status" value="1"/>
</dbReference>
<keyword evidence="5" id="KW-0808">Transferase</keyword>
<organism evidence="8 9">
    <name type="scientific">Oldenlandia corymbosa var. corymbosa</name>
    <dbReference type="NCBI Taxonomy" id="529605"/>
    <lineage>
        <taxon>Eukaryota</taxon>
        <taxon>Viridiplantae</taxon>
        <taxon>Streptophyta</taxon>
        <taxon>Embryophyta</taxon>
        <taxon>Tracheophyta</taxon>
        <taxon>Spermatophyta</taxon>
        <taxon>Magnoliopsida</taxon>
        <taxon>eudicotyledons</taxon>
        <taxon>Gunneridae</taxon>
        <taxon>Pentapetalae</taxon>
        <taxon>asterids</taxon>
        <taxon>lamiids</taxon>
        <taxon>Gentianales</taxon>
        <taxon>Rubiaceae</taxon>
        <taxon>Rubioideae</taxon>
        <taxon>Spermacoceae</taxon>
        <taxon>Hedyotis-Oldenlandia complex</taxon>
        <taxon>Oldenlandia</taxon>
    </lineage>
</organism>
<dbReference type="SUPFAM" id="SSF53335">
    <property type="entry name" value="S-adenosyl-L-methionine-dependent methyltransferases"/>
    <property type="match status" value="1"/>
</dbReference>
<dbReference type="AlphaFoldDB" id="A0AAV1DL58"/>
<evidence type="ECO:0000256" key="3">
    <source>
        <dbReference type="ARBA" id="ARBA00007967"/>
    </source>
</evidence>
<evidence type="ECO:0000256" key="6">
    <source>
        <dbReference type="ARBA" id="ARBA00022723"/>
    </source>
</evidence>
<keyword evidence="6" id="KW-0479">Metal-binding</keyword>
<evidence type="ECO:0000313" key="8">
    <source>
        <dbReference type="EMBL" id="CAI9108439.1"/>
    </source>
</evidence>
<keyword evidence="9" id="KW-1185">Reference proteome</keyword>
<keyword evidence="7" id="KW-0460">Magnesium</keyword>
<dbReference type="GO" id="GO:0046872">
    <property type="term" value="F:metal ion binding"/>
    <property type="evidence" value="ECO:0007669"/>
    <property type="project" value="UniProtKB-KW"/>
</dbReference>
<dbReference type="Proteomes" id="UP001161247">
    <property type="component" value="Chromosome 6"/>
</dbReference>
<dbReference type="InterPro" id="IPR029063">
    <property type="entry name" value="SAM-dependent_MTases_sf"/>
</dbReference>
<evidence type="ECO:0000313" key="9">
    <source>
        <dbReference type="Proteomes" id="UP001161247"/>
    </source>
</evidence>
<evidence type="ECO:0000256" key="1">
    <source>
        <dbReference type="ARBA" id="ARBA00001946"/>
    </source>
</evidence>
<comment type="pathway">
    <text evidence="2">Alkaloid biosynthesis.</text>
</comment>
<dbReference type="InterPro" id="IPR005299">
    <property type="entry name" value="MeTrfase_7"/>
</dbReference>
<dbReference type="GO" id="GO:0008168">
    <property type="term" value="F:methyltransferase activity"/>
    <property type="evidence" value="ECO:0007669"/>
    <property type="project" value="UniProtKB-KW"/>
</dbReference>
<comment type="similarity">
    <text evidence="3">Belongs to the methyltransferase superfamily. Type-7 methyltransferase family.</text>
</comment>
<evidence type="ECO:0000256" key="2">
    <source>
        <dbReference type="ARBA" id="ARBA00004913"/>
    </source>
</evidence>
<sequence>MDLITDVLRMNEGIGENSYANNSLLQEFLVHSTRGFSLPKVFISFTHLIAFNGCPRCYMLTLVYSPPSLHANPSMFKQFKDDFLAFLSCRAEELVTDGRMVLTMLGRISEDPCSKDSCYIWELLAVALRDMVPEGLIEADKLDSFNIPNYTPSLAQVKSIIESQGSFKIDRLETSEIHWNAYEDEVFKDDRFKDGGYNVAKCMRAVAEPLLVGHFGEEKMEEVFLRYKAILTDRMSKEKTHFINVTASLIKRI</sequence>
<evidence type="ECO:0000256" key="5">
    <source>
        <dbReference type="ARBA" id="ARBA00022679"/>
    </source>
</evidence>
<comment type="cofactor">
    <cofactor evidence="1">
        <name>Mg(2+)</name>
        <dbReference type="ChEBI" id="CHEBI:18420"/>
    </cofactor>
</comment>
<evidence type="ECO:0000256" key="7">
    <source>
        <dbReference type="ARBA" id="ARBA00022842"/>
    </source>
</evidence>
<reference evidence="8" key="1">
    <citation type="submission" date="2023-03" db="EMBL/GenBank/DDBJ databases">
        <authorList>
            <person name="Julca I."/>
        </authorList>
    </citation>
    <scope>NUCLEOTIDE SEQUENCE</scope>
</reference>
<dbReference type="EMBL" id="OX459123">
    <property type="protein sequence ID" value="CAI9108439.1"/>
    <property type="molecule type" value="Genomic_DNA"/>
</dbReference>
<proteinExistence type="inferred from homology"/>
<dbReference type="Gene3D" id="1.10.1200.270">
    <property type="entry name" value="Methyltransferase, alpha-helical capping domain"/>
    <property type="match status" value="1"/>
</dbReference>
<dbReference type="PANTHER" id="PTHR31009">
    <property type="entry name" value="S-ADENOSYL-L-METHIONINE:CARBOXYL METHYLTRANSFERASE FAMILY PROTEIN"/>
    <property type="match status" value="1"/>
</dbReference>